<protein>
    <submittedName>
        <fullName evidence="1">Uncharacterized protein</fullName>
    </submittedName>
</protein>
<evidence type="ECO:0000313" key="1">
    <source>
        <dbReference type="EMBL" id="MFC4712221.1"/>
    </source>
</evidence>
<organism evidence="1 2">
    <name type="scientific">Planococcus dechangensis</name>
    <dbReference type="NCBI Taxonomy" id="1176255"/>
    <lineage>
        <taxon>Bacteria</taxon>
        <taxon>Bacillati</taxon>
        <taxon>Bacillota</taxon>
        <taxon>Bacilli</taxon>
        <taxon>Bacillales</taxon>
        <taxon>Caryophanaceae</taxon>
        <taxon>Planococcus</taxon>
    </lineage>
</organism>
<keyword evidence="2" id="KW-1185">Reference proteome</keyword>
<evidence type="ECO:0000313" key="2">
    <source>
        <dbReference type="Proteomes" id="UP001595932"/>
    </source>
</evidence>
<dbReference type="Proteomes" id="UP001595932">
    <property type="component" value="Unassembled WGS sequence"/>
</dbReference>
<accession>A0ABV9M8T0</accession>
<proteinExistence type="predicted"/>
<sequence length="117" mass="13419">MAKDIQLYINVNPDGSIKKAVSGENIVASEDYDFFFMKPEEIANQIHLYKVVMNGMVKDLVLKDLVLKDEITPAALGESKEDDSFYVNEEWEVIDVEYEEIPEEIELKALPVSELEY</sequence>
<dbReference type="EMBL" id="JBHSGL010000005">
    <property type="protein sequence ID" value="MFC4712221.1"/>
    <property type="molecule type" value="Genomic_DNA"/>
</dbReference>
<reference evidence="2" key="1">
    <citation type="journal article" date="2019" name="Int. J. Syst. Evol. Microbiol.">
        <title>The Global Catalogue of Microorganisms (GCM) 10K type strain sequencing project: providing services to taxonomists for standard genome sequencing and annotation.</title>
        <authorList>
            <consortium name="The Broad Institute Genomics Platform"/>
            <consortium name="The Broad Institute Genome Sequencing Center for Infectious Disease"/>
            <person name="Wu L."/>
            <person name="Ma J."/>
        </authorList>
    </citation>
    <scope>NUCLEOTIDE SEQUENCE [LARGE SCALE GENOMIC DNA]</scope>
    <source>
        <strain evidence="2">CGMCC 1.12151</strain>
    </source>
</reference>
<gene>
    <name evidence="1" type="ORF">ACFO5U_05115</name>
</gene>
<name>A0ABV9M8T0_9BACL</name>
<dbReference type="RefSeq" id="WP_377277267.1">
    <property type="nucleotide sequence ID" value="NZ_JBHSGL010000005.1"/>
</dbReference>
<comment type="caution">
    <text evidence="1">The sequence shown here is derived from an EMBL/GenBank/DDBJ whole genome shotgun (WGS) entry which is preliminary data.</text>
</comment>